<name>A0A835XMW9_9CHLO</name>
<dbReference type="AlphaFoldDB" id="A0A835XMW9"/>
<dbReference type="EMBL" id="JAEHOE010000103">
    <property type="protein sequence ID" value="KAG2487008.1"/>
    <property type="molecule type" value="Genomic_DNA"/>
</dbReference>
<dbReference type="PANTHER" id="PTHR21439">
    <property type="entry name" value="OXIDORED-NITRO DOMAIN-CONTAINING PROTEIN"/>
    <property type="match status" value="1"/>
</dbReference>
<keyword evidence="2" id="KW-1185">Reference proteome</keyword>
<dbReference type="OrthoDB" id="2157380at2759"/>
<dbReference type="GO" id="GO:0005737">
    <property type="term" value="C:cytoplasm"/>
    <property type="evidence" value="ECO:0007669"/>
    <property type="project" value="TreeGrafter"/>
</dbReference>
<dbReference type="Pfam" id="PF10188">
    <property type="entry name" value="Oscp1"/>
    <property type="match status" value="1"/>
</dbReference>
<protein>
    <recommendedName>
        <fullName evidence="3">Protein OSCP1</fullName>
    </recommendedName>
</protein>
<organism evidence="1 2">
    <name type="scientific">Edaphochlamys debaryana</name>
    <dbReference type="NCBI Taxonomy" id="47281"/>
    <lineage>
        <taxon>Eukaryota</taxon>
        <taxon>Viridiplantae</taxon>
        <taxon>Chlorophyta</taxon>
        <taxon>core chlorophytes</taxon>
        <taxon>Chlorophyceae</taxon>
        <taxon>CS clade</taxon>
        <taxon>Chlamydomonadales</taxon>
        <taxon>Chlamydomonadales incertae sedis</taxon>
        <taxon>Edaphochlamys</taxon>
    </lineage>
</organism>
<dbReference type="GO" id="GO:0005886">
    <property type="term" value="C:plasma membrane"/>
    <property type="evidence" value="ECO:0007669"/>
    <property type="project" value="TreeGrafter"/>
</dbReference>
<evidence type="ECO:0000313" key="1">
    <source>
        <dbReference type="EMBL" id="KAG2487008.1"/>
    </source>
</evidence>
<dbReference type="Proteomes" id="UP000612055">
    <property type="component" value="Unassembled WGS sequence"/>
</dbReference>
<sequence length="365" mass="40297">MSQLTMPLLVVNLGCEMTYILEQRLKAQNIPADKSCKVLNDVIKTMFDPGYVDKLFAPQDMYSVSQTRKIFDRLAHSSIMRLSESSMDKLFDLMMMGFKYQLLCSTKLEQMLEISLLHLATVRSIIESLPDRSAAPLIGTVEALITKTYKPMPMGQLHLVRQTLLRFFQDKRVKVSLFLQEGIQSSMGRIILPTPHNKYVGTATTYGLEGSLESQDKLKLKSASIQATEFFVHPAPLGTNLYNKERAQVVPPPRKGDAITGPLKPEEEYRTMGDEYGERRGSAGGSEFAYLSALLKVKAPAADNFKLNLFGDDDMGVPVSTGKVSSLQFAAGKKDGHLAGVMADMKLGEGKAKGDGDLLDLMDNA</sequence>
<comment type="caution">
    <text evidence="1">The sequence shown here is derived from an EMBL/GenBank/DDBJ whole genome shotgun (WGS) entry which is preliminary data.</text>
</comment>
<evidence type="ECO:0000313" key="2">
    <source>
        <dbReference type="Proteomes" id="UP000612055"/>
    </source>
</evidence>
<dbReference type="PANTHER" id="PTHR21439:SF0">
    <property type="entry name" value="PROTEIN OSCP1"/>
    <property type="match status" value="1"/>
</dbReference>
<proteinExistence type="predicted"/>
<evidence type="ECO:0008006" key="3">
    <source>
        <dbReference type="Google" id="ProtNLM"/>
    </source>
</evidence>
<gene>
    <name evidence="1" type="ORF">HYH03_014379</name>
</gene>
<dbReference type="InterPro" id="IPR019332">
    <property type="entry name" value="OSCP1"/>
</dbReference>
<reference evidence="1" key="1">
    <citation type="journal article" date="2020" name="bioRxiv">
        <title>Comparative genomics of Chlamydomonas.</title>
        <authorList>
            <person name="Craig R.J."/>
            <person name="Hasan A.R."/>
            <person name="Ness R.W."/>
            <person name="Keightley P.D."/>
        </authorList>
    </citation>
    <scope>NUCLEOTIDE SEQUENCE</scope>
    <source>
        <strain evidence="1">CCAP 11/70</strain>
    </source>
</reference>
<accession>A0A835XMW9</accession>